<protein>
    <submittedName>
        <fullName evidence="1">Uncharacterized protein</fullName>
    </submittedName>
</protein>
<proteinExistence type="predicted"/>
<organism evidence="1 2">
    <name type="scientific">Enterobacter cancerogenus</name>
    <dbReference type="NCBI Taxonomy" id="69218"/>
    <lineage>
        <taxon>Bacteria</taxon>
        <taxon>Pseudomonadati</taxon>
        <taxon>Pseudomonadota</taxon>
        <taxon>Gammaproteobacteria</taxon>
        <taxon>Enterobacterales</taxon>
        <taxon>Enterobacteriaceae</taxon>
        <taxon>Enterobacter</taxon>
        <taxon>Enterobacter cloacae complex</taxon>
    </lineage>
</organism>
<dbReference type="EMBL" id="CAADIW010000026">
    <property type="protein sequence ID" value="VFS32842.1"/>
    <property type="molecule type" value="Genomic_DNA"/>
</dbReference>
<sequence>MGHSMRLMIVASLVCLTGMRDPFQPRQTPVLPGNCRNGAIRER</sequence>
<dbReference type="AlphaFoldDB" id="A0A484Y9X8"/>
<evidence type="ECO:0000313" key="2">
    <source>
        <dbReference type="Proteomes" id="UP000351155"/>
    </source>
</evidence>
<evidence type="ECO:0000313" key="1">
    <source>
        <dbReference type="EMBL" id="VFS32842.1"/>
    </source>
</evidence>
<name>A0A484Y9X8_9ENTR</name>
<dbReference type="Proteomes" id="UP000351155">
    <property type="component" value="Unassembled WGS sequence"/>
</dbReference>
<reference evidence="1 2" key="1">
    <citation type="submission" date="2019-03" db="EMBL/GenBank/DDBJ databases">
        <authorList>
            <consortium name="Pathogen Informatics"/>
        </authorList>
    </citation>
    <scope>NUCLEOTIDE SEQUENCE [LARGE SCALE GENOMIC DNA]</scope>
    <source>
        <strain evidence="1 2">NCTC12126</strain>
    </source>
</reference>
<gene>
    <name evidence="1" type="ORF">NCTC12126_03216</name>
</gene>
<accession>A0A484Y9X8</accession>